<comment type="similarity">
    <text evidence="9">Belongs to the SecE/SEC61-gamma family.</text>
</comment>
<evidence type="ECO:0000256" key="3">
    <source>
        <dbReference type="ARBA" id="ARBA00022475"/>
    </source>
</evidence>
<comment type="subunit">
    <text evidence="9">Component of the Sec protein translocase complex. Heterotrimer consisting of SecY, SecE and SecG subunits. The heterotrimers can form oligomers, although 1 heterotrimer is thought to be able to translocate proteins. Interacts with the ribosome. Interacts with SecDF, and other proteins may be involved. Interacts with SecA.</text>
</comment>
<dbReference type="GO" id="GO:0005886">
    <property type="term" value="C:plasma membrane"/>
    <property type="evidence" value="ECO:0007669"/>
    <property type="project" value="UniProtKB-UniRule"/>
</dbReference>
<dbReference type="NCBIfam" id="TIGR00964">
    <property type="entry name" value="secE_bact"/>
    <property type="match status" value="1"/>
</dbReference>
<keyword evidence="4 9" id="KW-0812">Transmembrane</keyword>
<dbReference type="OrthoDB" id="9806365at2"/>
<keyword evidence="13" id="KW-1185">Reference proteome</keyword>
<comment type="function">
    <text evidence="9">Essential subunit of the Sec protein translocation channel SecYEG. Clamps together the 2 halves of SecY. May contact the channel plug during translocation.</text>
</comment>
<evidence type="ECO:0000313" key="12">
    <source>
        <dbReference type="Proteomes" id="UP000255108"/>
    </source>
</evidence>
<organism evidence="10 12">
    <name type="scientific">Iodobacter fluviatilis</name>
    <dbReference type="NCBI Taxonomy" id="537"/>
    <lineage>
        <taxon>Bacteria</taxon>
        <taxon>Pseudomonadati</taxon>
        <taxon>Pseudomonadota</taxon>
        <taxon>Betaproteobacteria</taxon>
        <taxon>Neisseriales</taxon>
        <taxon>Chitinibacteraceae</taxon>
        <taxon>Iodobacter</taxon>
    </lineage>
</organism>
<proteinExistence type="inferred from homology"/>
<dbReference type="PANTHER" id="PTHR33910:SF1">
    <property type="entry name" value="PROTEIN TRANSLOCASE SUBUNIT SECE"/>
    <property type="match status" value="1"/>
</dbReference>
<evidence type="ECO:0000313" key="13">
    <source>
        <dbReference type="Proteomes" id="UP000295794"/>
    </source>
</evidence>
<evidence type="ECO:0000256" key="9">
    <source>
        <dbReference type="HAMAP-Rule" id="MF_00422"/>
    </source>
</evidence>
<dbReference type="NCBIfam" id="NF004371">
    <property type="entry name" value="PRK05740.1-1"/>
    <property type="match status" value="1"/>
</dbReference>
<dbReference type="PRINTS" id="PR01650">
    <property type="entry name" value="SECETRNLCASE"/>
</dbReference>
<keyword evidence="3 9" id="KW-1003">Cell membrane</keyword>
<evidence type="ECO:0000256" key="5">
    <source>
        <dbReference type="ARBA" id="ARBA00022927"/>
    </source>
</evidence>
<dbReference type="InterPro" id="IPR001901">
    <property type="entry name" value="Translocase_SecE/Sec61-g"/>
</dbReference>
<evidence type="ECO:0000256" key="4">
    <source>
        <dbReference type="ARBA" id="ARBA00022692"/>
    </source>
</evidence>
<dbReference type="AlphaFoldDB" id="A0A377SX53"/>
<keyword evidence="8 9" id="KW-0472">Membrane</keyword>
<evidence type="ECO:0000256" key="6">
    <source>
        <dbReference type="ARBA" id="ARBA00022989"/>
    </source>
</evidence>
<evidence type="ECO:0000313" key="11">
    <source>
        <dbReference type="EMBL" id="TCU83355.1"/>
    </source>
</evidence>
<dbReference type="GO" id="GO:0043952">
    <property type="term" value="P:protein transport by the Sec complex"/>
    <property type="evidence" value="ECO:0007669"/>
    <property type="project" value="UniProtKB-UniRule"/>
</dbReference>
<evidence type="ECO:0000256" key="1">
    <source>
        <dbReference type="ARBA" id="ARBA00004370"/>
    </source>
</evidence>
<name>A0A377SX53_9NEIS</name>
<evidence type="ECO:0000256" key="7">
    <source>
        <dbReference type="ARBA" id="ARBA00023010"/>
    </source>
</evidence>
<dbReference type="HAMAP" id="MF_00422">
    <property type="entry name" value="SecE"/>
    <property type="match status" value="1"/>
</dbReference>
<dbReference type="GO" id="GO:0065002">
    <property type="term" value="P:intracellular protein transmembrane transport"/>
    <property type="evidence" value="ECO:0007669"/>
    <property type="project" value="UniProtKB-UniRule"/>
</dbReference>
<gene>
    <name evidence="9 10" type="primary">secE</name>
    <name evidence="11" type="ORF">EV682_11272</name>
    <name evidence="10" type="ORF">NCTC11159_04526</name>
</gene>
<dbReference type="Proteomes" id="UP000255108">
    <property type="component" value="Unassembled WGS sequence"/>
</dbReference>
<dbReference type="GO" id="GO:0008320">
    <property type="term" value="F:protein transmembrane transporter activity"/>
    <property type="evidence" value="ECO:0007669"/>
    <property type="project" value="UniProtKB-UniRule"/>
</dbReference>
<dbReference type="EMBL" id="UGHR01000006">
    <property type="protein sequence ID" value="STR45928.1"/>
    <property type="molecule type" value="Genomic_DNA"/>
</dbReference>
<dbReference type="InterPro" id="IPR005807">
    <property type="entry name" value="SecE_bac"/>
</dbReference>
<feature type="transmembrane region" description="Helical" evidence="9">
    <location>
        <begin position="38"/>
        <end position="59"/>
    </location>
</feature>
<accession>A0A377SX53</accession>
<dbReference type="Gene3D" id="1.20.5.1030">
    <property type="entry name" value="Preprotein translocase secy subunit"/>
    <property type="match status" value="1"/>
</dbReference>
<dbReference type="InterPro" id="IPR038379">
    <property type="entry name" value="SecE_sf"/>
</dbReference>
<evidence type="ECO:0000256" key="2">
    <source>
        <dbReference type="ARBA" id="ARBA00022448"/>
    </source>
</evidence>
<dbReference type="GO" id="GO:0006605">
    <property type="term" value="P:protein targeting"/>
    <property type="evidence" value="ECO:0007669"/>
    <property type="project" value="UniProtKB-UniRule"/>
</dbReference>
<reference evidence="11 13" key="2">
    <citation type="submission" date="2019-03" db="EMBL/GenBank/DDBJ databases">
        <title>Genomic Encyclopedia of Type Strains, Phase IV (KMG-IV): sequencing the most valuable type-strain genomes for metagenomic binning, comparative biology and taxonomic classification.</title>
        <authorList>
            <person name="Goeker M."/>
        </authorList>
    </citation>
    <scope>NUCLEOTIDE SEQUENCE [LARGE SCALE GENOMIC DNA]</scope>
    <source>
        <strain evidence="11 13">DSM 3764</strain>
    </source>
</reference>
<feature type="transmembrane region" description="Helical" evidence="9">
    <location>
        <begin position="80"/>
        <end position="101"/>
    </location>
</feature>
<keyword evidence="5 9" id="KW-0653">Protein transport</keyword>
<dbReference type="RefSeq" id="WP_099396493.1">
    <property type="nucleotide sequence ID" value="NZ_CAWOLO010000012.1"/>
</dbReference>
<keyword evidence="2 9" id="KW-0813">Transport</keyword>
<evidence type="ECO:0000256" key="8">
    <source>
        <dbReference type="ARBA" id="ARBA00023136"/>
    </source>
</evidence>
<protein>
    <recommendedName>
        <fullName evidence="9">Protein translocase subunit SecE</fullName>
    </recommendedName>
</protein>
<dbReference type="PANTHER" id="PTHR33910">
    <property type="entry name" value="PROTEIN TRANSLOCASE SUBUNIT SECE"/>
    <property type="match status" value="1"/>
</dbReference>
<keyword evidence="7 9" id="KW-0811">Translocation</keyword>
<keyword evidence="6 9" id="KW-1133">Transmembrane helix</keyword>
<dbReference type="EMBL" id="SMBT01000012">
    <property type="protein sequence ID" value="TCU83355.1"/>
    <property type="molecule type" value="Genomic_DNA"/>
</dbReference>
<sequence>MVSIDKIKIAASLLLVALGVTGFYLVPADQGIVRSLPVVLSLALAGFVLWFSNPGRAFVDYARDSIKEAQKVVFPTRKETWQMTGVVFLFVGVLSLFMWGVDSGLTWVFYDLILGRG</sequence>
<dbReference type="Proteomes" id="UP000295794">
    <property type="component" value="Unassembled WGS sequence"/>
</dbReference>
<evidence type="ECO:0000313" key="10">
    <source>
        <dbReference type="EMBL" id="STR45928.1"/>
    </source>
</evidence>
<dbReference type="Pfam" id="PF00584">
    <property type="entry name" value="SecE"/>
    <property type="match status" value="1"/>
</dbReference>
<comment type="subcellular location">
    <subcellularLocation>
        <location evidence="1">Membrane</location>
    </subcellularLocation>
</comment>
<comment type="caution">
    <text evidence="9">Lacks conserved residue(s) required for the propagation of feature annotation.</text>
</comment>
<reference evidence="10 12" key="1">
    <citation type="submission" date="2018-06" db="EMBL/GenBank/DDBJ databases">
        <authorList>
            <consortium name="Pathogen Informatics"/>
            <person name="Doyle S."/>
        </authorList>
    </citation>
    <scope>NUCLEOTIDE SEQUENCE [LARGE SCALE GENOMIC DNA]</scope>
    <source>
        <strain evidence="10 12">NCTC11159</strain>
    </source>
</reference>
<dbReference type="GO" id="GO:0009306">
    <property type="term" value="P:protein secretion"/>
    <property type="evidence" value="ECO:0007669"/>
    <property type="project" value="UniProtKB-UniRule"/>
</dbReference>